<comment type="caution">
    <text evidence="8">The sequence shown here is derived from an EMBL/GenBank/DDBJ whole genome shotgun (WGS) entry which is preliminary data.</text>
</comment>
<feature type="domain" description="Pseudouridine synthase II N-terminal" evidence="6">
    <location>
        <begin position="43"/>
        <end position="188"/>
    </location>
</feature>
<comment type="function">
    <text evidence="5">Responsible for synthesis of pseudouridine from uracil-55 in the psi GC loop of transfer RNAs.</text>
</comment>
<evidence type="ECO:0000259" key="6">
    <source>
        <dbReference type="Pfam" id="PF01509"/>
    </source>
</evidence>
<accession>A0A9D1V089</accession>
<dbReference type="InterPro" id="IPR002501">
    <property type="entry name" value="PsdUridine_synth_N"/>
</dbReference>
<evidence type="ECO:0000259" key="7">
    <source>
        <dbReference type="Pfam" id="PF16198"/>
    </source>
</evidence>
<dbReference type="HAMAP" id="MF_01080">
    <property type="entry name" value="TruB_bact"/>
    <property type="match status" value="1"/>
</dbReference>
<dbReference type="InterPro" id="IPR032819">
    <property type="entry name" value="TruB_C"/>
</dbReference>
<gene>
    <name evidence="5 8" type="primary">truB</name>
    <name evidence="8" type="ORF">H9863_05420</name>
</gene>
<comment type="catalytic activity">
    <reaction evidence="1 5">
        <text>uridine(55) in tRNA = pseudouridine(55) in tRNA</text>
        <dbReference type="Rhea" id="RHEA:42532"/>
        <dbReference type="Rhea" id="RHEA-COMP:10101"/>
        <dbReference type="Rhea" id="RHEA-COMP:10102"/>
        <dbReference type="ChEBI" id="CHEBI:65314"/>
        <dbReference type="ChEBI" id="CHEBI:65315"/>
        <dbReference type="EC" id="5.4.99.25"/>
    </reaction>
</comment>
<evidence type="ECO:0000256" key="5">
    <source>
        <dbReference type="HAMAP-Rule" id="MF_01080"/>
    </source>
</evidence>
<dbReference type="CDD" id="cd02573">
    <property type="entry name" value="PseudoU_synth_EcTruB"/>
    <property type="match status" value="1"/>
</dbReference>
<keyword evidence="4 5" id="KW-0413">Isomerase</keyword>
<dbReference type="GO" id="GO:0160148">
    <property type="term" value="F:tRNA pseudouridine(55) synthase activity"/>
    <property type="evidence" value="ECO:0007669"/>
    <property type="project" value="UniProtKB-EC"/>
</dbReference>
<keyword evidence="3 5" id="KW-0819">tRNA processing</keyword>
<evidence type="ECO:0000313" key="8">
    <source>
        <dbReference type="EMBL" id="HIX03543.1"/>
    </source>
</evidence>
<dbReference type="InterPro" id="IPR020103">
    <property type="entry name" value="PsdUridine_synth_cat_dom_sf"/>
</dbReference>
<evidence type="ECO:0000256" key="3">
    <source>
        <dbReference type="ARBA" id="ARBA00022694"/>
    </source>
</evidence>
<reference evidence="8" key="2">
    <citation type="submission" date="2021-04" db="EMBL/GenBank/DDBJ databases">
        <authorList>
            <person name="Gilroy R."/>
        </authorList>
    </citation>
    <scope>NUCLEOTIDE SEQUENCE</scope>
    <source>
        <strain evidence="8">23274</strain>
    </source>
</reference>
<dbReference type="EC" id="5.4.99.25" evidence="5"/>
<dbReference type="Pfam" id="PF01509">
    <property type="entry name" value="TruB_N"/>
    <property type="match status" value="1"/>
</dbReference>
<feature type="active site" description="Nucleophile" evidence="5">
    <location>
        <position position="55"/>
    </location>
</feature>
<dbReference type="AlphaFoldDB" id="A0A9D1V089"/>
<dbReference type="EMBL" id="DXFT01000103">
    <property type="protein sequence ID" value="HIX03543.1"/>
    <property type="molecule type" value="Genomic_DNA"/>
</dbReference>
<dbReference type="Proteomes" id="UP000824202">
    <property type="component" value="Unassembled WGS sequence"/>
</dbReference>
<feature type="domain" description="tRNA pseudouridylate synthase B C-terminal" evidence="7">
    <location>
        <begin position="189"/>
        <end position="229"/>
    </location>
</feature>
<evidence type="ECO:0000256" key="4">
    <source>
        <dbReference type="ARBA" id="ARBA00023235"/>
    </source>
</evidence>
<proteinExistence type="inferred from homology"/>
<evidence type="ECO:0000256" key="1">
    <source>
        <dbReference type="ARBA" id="ARBA00000385"/>
    </source>
</evidence>
<evidence type="ECO:0000313" key="9">
    <source>
        <dbReference type="Proteomes" id="UP000824202"/>
    </source>
</evidence>
<name>A0A9D1V089_9BACT</name>
<dbReference type="InterPro" id="IPR014780">
    <property type="entry name" value="tRNA_psdUridine_synth_TruB"/>
</dbReference>
<dbReference type="PANTHER" id="PTHR13767:SF2">
    <property type="entry name" value="PSEUDOURIDYLATE SYNTHASE TRUB1"/>
    <property type="match status" value="1"/>
</dbReference>
<dbReference type="Pfam" id="PF16198">
    <property type="entry name" value="TruB_C_2"/>
    <property type="match status" value="1"/>
</dbReference>
<protein>
    <recommendedName>
        <fullName evidence="5">tRNA pseudouridine synthase B</fullName>
        <ecNumber evidence="5">5.4.99.25</ecNumber>
    </recommendedName>
    <alternativeName>
        <fullName evidence="5">tRNA pseudouridine(55) synthase</fullName>
        <shortName evidence="5">Psi55 synthase</shortName>
    </alternativeName>
    <alternativeName>
        <fullName evidence="5">tRNA pseudouridylate synthase</fullName>
    </alternativeName>
    <alternativeName>
        <fullName evidence="5">tRNA-uridine isomerase</fullName>
    </alternativeName>
</protein>
<reference evidence="8" key="1">
    <citation type="journal article" date="2021" name="PeerJ">
        <title>Extensive microbial diversity within the chicken gut microbiome revealed by metagenomics and culture.</title>
        <authorList>
            <person name="Gilroy R."/>
            <person name="Ravi A."/>
            <person name="Getino M."/>
            <person name="Pursley I."/>
            <person name="Horton D.L."/>
            <person name="Alikhan N.F."/>
            <person name="Baker D."/>
            <person name="Gharbi K."/>
            <person name="Hall N."/>
            <person name="Watson M."/>
            <person name="Adriaenssens E.M."/>
            <person name="Foster-Nyarko E."/>
            <person name="Jarju S."/>
            <person name="Secka A."/>
            <person name="Antonio M."/>
            <person name="Oren A."/>
            <person name="Chaudhuri R.R."/>
            <person name="La Ragione R."/>
            <person name="Hildebrand F."/>
            <person name="Pallen M.J."/>
        </authorList>
    </citation>
    <scope>NUCLEOTIDE SEQUENCE</scope>
    <source>
        <strain evidence="8">23274</strain>
    </source>
</reference>
<dbReference type="GO" id="GO:0003723">
    <property type="term" value="F:RNA binding"/>
    <property type="evidence" value="ECO:0007669"/>
    <property type="project" value="InterPro"/>
</dbReference>
<dbReference type="GO" id="GO:1990481">
    <property type="term" value="P:mRNA pseudouridine synthesis"/>
    <property type="evidence" value="ECO:0007669"/>
    <property type="project" value="TreeGrafter"/>
</dbReference>
<dbReference type="Gene3D" id="3.30.2350.10">
    <property type="entry name" value="Pseudouridine synthase"/>
    <property type="match status" value="1"/>
</dbReference>
<dbReference type="NCBIfam" id="TIGR00431">
    <property type="entry name" value="TruB"/>
    <property type="match status" value="1"/>
</dbReference>
<dbReference type="SUPFAM" id="SSF55120">
    <property type="entry name" value="Pseudouridine synthase"/>
    <property type="match status" value="1"/>
</dbReference>
<comment type="similarity">
    <text evidence="2 5">Belongs to the pseudouridine synthase TruB family. Type 1 subfamily.</text>
</comment>
<dbReference type="PANTHER" id="PTHR13767">
    <property type="entry name" value="TRNA-PSEUDOURIDINE SYNTHASE"/>
    <property type="match status" value="1"/>
</dbReference>
<sequence>MAGIIFQEEGDFHAGALILVDKPLHWTSFDIVNKIRSCLKPLCGNLKVGHAGTLDPLATGLVMVCTGKWTKRIEEFMADEKEYVAGIRFGAVTPSYDLETQPEGSFPTGHIDEACLQETLRGFLGVISQVPPAYSAIRVGGDRAYKKARKGGALDIPPREVLVKELEILDFTPPLLSLRVVCGKGTYIRSLANDIGRACRSGAYLAALRRTRNGRFRVEEANKMEELVAFLQKKQ</sequence>
<organism evidence="8 9">
    <name type="scientific">Candidatus Odoribacter faecigallinarum</name>
    <dbReference type="NCBI Taxonomy" id="2838706"/>
    <lineage>
        <taxon>Bacteria</taxon>
        <taxon>Pseudomonadati</taxon>
        <taxon>Bacteroidota</taxon>
        <taxon>Bacteroidia</taxon>
        <taxon>Bacteroidales</taxon>
        <taxon>Odoribacteraceae</taxon>
        <taxon>Odoribacter</taxon>
    </lineage>
</organism>
<evidence type="ECO:0000256" key="2">
    <source>
        <dbReference type="ARBA" id="ARBA00005642"/>
    </source>
</evidence>
<dbReference type="GO" id="GO:0031119">
    <property type="term" value="P:tRNA pseudouridine synthesis"/>
    <property type="evidence" value="ECO:0007669"/>
    <property type="project" value="UniProtKB-UniRule"/>
</dbReference>